<proteinExistence type="predicted"/>
<organism evidence="3 4">
    <name type="scientific">Cerrena zonata</name>
    <dbReference type="NCBI Taxonomy" id="2478898"/>
    <lineage>
        <taxon>Eukaryota</taxon>
        <taxon>Fungi</taxon>
        <taxon>Dikarya</taxon>
        <taxon>Basidiomycota</taxon>
        <taxon>Agaricomycotina</taxon>
        <taxon>Agaricomycetes</taxon>
        <taxon>Polyporales</taxon>
        <taxon>Cerrenaceae</taxon>
        <taxon>Cerrena</taxon>
    </lineage>
</organism>
<dbReference type="GO" id="GO:0004672">
    <property type="term" value="F:protein kinase activity"/>
    <property type="evidence" value="ECO:0007669"/>
    <property type="project" value="InterPro"/>
</dbReference>
<comment type="caution">
    <text evidence="3">The sequence shown here is derived from an EMBL/GenBank/DDBJ whole genome shotgun (WGS) entry which is preliminary data.</text>
</comment>
<feature type="signal peptide" evidence="1">
    <location>
        <begin position="1"/>
        <end position="26"/>
    </location>
</feature>
<evidence type="ECO:0000313" key="4">
    <source>
        <dbReference type="Proteomes" id="UP001385951"/>
    </source>
</evidence>
<evidence type="ECO:0000259" key="2">
    <source>
        <dbReference type="PROSITE" id="PS50011"/>
    </source>
</evidence>
<accession>A0AAW0GL88</accession>
<evidence type="ECO:0000313" key="3">
    <source>
        <dbReference type="EMBL" id="KAK7691865.1"/>
    </source>
</evidence>
<sequence length="390" mass="44442">MSRLGLSSCPRLIVLALLPFLAGSSAYCVSLYKSYRARVLRKHLRDKLPNSIWTWRLPPPPLEDEDLWQALVELFHEVDLVPWVHMYSTEIASPSPNKIISPNGYSYVHPIRGFESCGPGVASWLGVFAYMNPLSRAAQTRNGQPVVVRVMAIRDEGHDYLSIIRKTSTGPLALLSNNHCLPLFWEFALEDIVFGVFPKTGGCVDESWDCWPKNSVGDILDMMLQILEGVAFLHELNICHRDLFSTNFLVDWQPESLLSMEVAVSKPRVYIIDFEFAIEFSPNCPVEDRVCTGYPLARWYPQEEYLRPYPDELDEDKPWCPFKLDLWQLAYTFTHRIEMGIPDINKLFLAMESGEPTARPTAPEAFARLRQIVNCIPPESLLVPPICVRG</sequence>
<dbReference type="AlphaFoldDB" id="A0AAW0GL88"/>
<dbReference type="EMBL" id="JASBNA010000005">
    <property type="protein sequence ID" value="KAK7691865.1"/>
    <property type="molecule type" value="Genomic_DNA"/>
</dbReference>
<dbReference type="InterPro" id="IPR011009">
    <property type="entry name" value="Kinase-like_dom_sf"/>
</dbReference>
<feature type="domain" description="Protein kinase" evidence="2">
    <location>
        <begin position="111"/>
        <end position="390"/>
    </location>
</feature>
<dbReference type="SUPFAM" id="SSF56112">
    <property type="entry name" value="Protein kinase-like (PK-like)"/>
    <property type="match status" value="1"/>
</dbReference>
<dbReference type="Pfam" id="PF00069">
    <property type="entry name" value="Pkinase"/>
    <property type="match status" value="1"/>
</dbReference>
<keyword evidence="4" id="KW-1185">Reference proteome</keyword>
<gene>
    <name evidence="3" type="ORF">QCA50_005269</name>
</gene>
<keyword evidence="1" id="KW-0732">Signal</keyword>
<name>A0AAW0GL88_9APHY</name>
<dbReference type="PROSITE" id="PS50011">
    <property type="entry name" value="PROTEIN_KINASE_DOM"/>
    <property type="match status" value="1"/>
</dbReference>
<evidence type="ECO:0000256" key="1">
    <source>
        <dbReference type="SAM" id="SignalP"/>
    </source>
</evidence>
<feature type="chain" id="PRO_5043833168" description="Protein kinase domain-containing protein" evidence="1">
    <location>
        <begin position="27"/>
        <end position="390"/>
    </location>
</feature>
<reference evidence="3 4" key="1">
    <citation type="submission" date="2022-09" db="EMBL/GenBank/DDBJ databases">
        <authorList>
            <person name="Palmer J.M."/>
        </authorList>
    </citation>
    <scope>NUCLEOTIDE SEQUENCE [LARGE SCALE GENOMIC DNA]</scope>
    <source>
        <strain evidence="3 4">DSM 7382</strain>
    </source>
</reference>
<dbReference type="Gene3D" id="1.10.510.10">
    <property type="entry name" value="Transferase(Phosphotransferase) domain 1"/>
    <property type="match status" value="1"/>
</dbReference>
<dbReference type="InterPro" id="IPR000719">
    <property type="entry name" value="Prot_kinase_dom"/>
</dbReference>
<protein>
    <recommendedName>
        <fullName evidence="2">Protein kinase domain-containing protein</fullName>
    </recommendedName>
</protein>
<dbReference type="Proteomes" id="UP001385951">
    <property type="component" value="Unassembled WGS sequence"/>
</dbReference>
<dbReference type="GO" id="GO:0005524">
    <property type="term" value="F:ATP binding"/>
    <property type="evidence" value="ECO:0007669"/>
    <property type="project" value="InterPro"/>
</dbReference>